<name>G2Y6X9_BOTF4</name>
<organism evidence="1 2">
    <name type="scientific">Botryotinia fuckeliana (strain T4)</name>
    <name type="common">Noble rot fungus</name>
    <name type="synonym">Botrytis cinerea</name>
    <dbReference type="NCBI Taxonomy" id="999810"/>
    <lineage>
        <taxon>Eukaryota</taxon>
        <taxon>Fungi</taxon>
        <taxon>Dikarya</taxon>
        <taxon>Ascomycota</taxon>
        <taxon>Pezizomycotina</taxon>
        <taxon>Leotiomycetes</taxon>
        <taxon>Helotiales</taxon>
        <taxon>Sclerotiniaceae</taxon>
        <taxon>Botrytis</taxon>
    </lineage>
</organism>
<dbReference type="AlphaFoldDB" id="G2Y6X9"/>
<dbReference type="InParanoid" id="G2Y6X9"/>
<evidence type="ECO:0000313" key="2">
    <source>
        <dbReference type="Proteomes" id="UP000008177"/>
    </source>
</evidence>
<proteinExistence type="predicted"/>
<evidence type="ECO:0000313" key="1">
    <source>
        <dbReference type="EMBL" id="CCD48381.1"/>
    </source>
</evidence>
<dbReference type="HOGENOM" id="CLU_3260438_0_0_1"/>
<protein>
    <submittedName>
        <fullName evidence="1">Uncharacterized protein</fullName>
    </submittedName>
</protein>
<reference evidence="2" key="1">
    <citation type="journal article" date="2011" name="PLoS Genet.">
        <title>Genomic analysis of the necrotrophic fungal pathogens Sclerotinia sclerotiorum and Botrytis cinerea.</title>
        <authorList>
            <person name="Amselem J."/>
            <person name="Cuomo C.A."/>
            <person name="van Kan J.A."/>
            <person name="Viaud M."/>
            <person name="Benito E.P."/>
            <person name="Couloux A."/>
            <person name="Coutinho P.M."/>
            <person name="de Vries R.P."/>
            <person name="Dyer P.S."/>
            <person name="Fillinger S."/>
            <person name="Fournier E."/>
            <person name="Gout L."/>
            <person name="Hahn M."/>
            <person name="Kohn L."/>
            <person name="Lapalu N."/>
            <person name="Plummer K.M."/>
            <person name="Pradier J.M."/>
            <person name="Quevillon E."/>
            <person name="Sharon A."/>
            <person name="Simon A."/>
            <person name="ten Have A."/>
            <person name="Tudzynski B."/>
            <person name="Tudzynski P."/>
            <person name="Wincker P."/>
            <person name="Andrew M."/>
            <person name="Anthouard V."/>
            <person name="Beever R.E."/>
            <person name="Beffa R."/>
            <person name="Benoit I."/>
            <person name="Bouzid O."/>
            <person name="Brault B."/>
            <person name="Chen Z."/>
            <person name="Choquer M."/>
            <person name="Collemare J."/>
            <person name="Cotton P."/>
            <person name="Danchin E.G."/>
            <person name="Da Silva C."/>
            <person name="Gautier A."/>
            <person name="Giraud C."/>
            <person name="Giraud T."/>
            <person name="Gonzalez C."/>
            <person name="Grossetete S."/>
            <person name="Guldener U."/>
            <person name="Henrissat B."/>
            <person name="Howlett B.J."/>
            <person name="Kodira C."/>
            <person name="Kretschmer M."/>
            <person name="Lappartient A."/>
            <person name="Leroch M."/>
            <person name="Levis C."/>
            <person name="Mauceli E."/>
            <person name="Neuveglise C."/>
            <person name="Oeser B."/>
            <person name="Pearson M."/>
            <person name="Poulain J."/>
            <person name="Poussereau N."/>
            <person name="Quesneville H."/>
            <person name="Rascle C."/>
            <person name="Schumacher J."/>
            <person name="Segurens B."/>
            <person name="Sexton A."/>
            <person name="Silva E."/>
            <person name="Sirven C."/>
            <person name="Soanes D.M."/>
            <person name="Talbot N.J."/>
            <person name="Templeton M."/>
            <person name="Yandava C."/>
            <person name="Yarden O."/>
            <person name="Zeng Q."/>
            <person name="Rollins J.A."/>
            <person name="Lebrun M.H."/>
            <person name="Dickman M."/>
        </authorList>
    </citation>
    <scope>NUCLEOTIDE SEQUENCE [LARGE SCALE GENOMIC DNA]</scope>
    <source>
        <strain evidence="2">T4</strain>
    </source>
</reference>
<gene>
    <name evidence="1" type="ORF">BofuT4_uP107650.1</name>
</gene>
<sequence length="42" mass="5050">MPSHHQVSFFTWDASVRRSQRRNERDESDLNLAAKKYTLKRS</sequence>
<accession>G2Y6X9</accession>
<dbReference type="EMBL" id="FQ790293">
    <property type="protein sequence ID" value="CCD48381.1"/>
    <property type="molecule type" value="Genomic_DNA"/>
</dbReference>
<dbReference type="Proteomes" id="UP000008177">
    <property type="component" value="Unplaced contigs"/>
</dbReference>